<organism evidence="3 4">
    <name type="scientific">Euphydryas editha</name>
    <name type="common">Edith's checkerspot</name>
    <dbReference type="NCBI Taxonomy" id="104508"/>
    <lineage>
        <taxon>Eukaryota</taxon>
        <taxon>Metazoa</taxon>
        <taxon>Ecdysozoa</taxon>
        <taxon>Arthropoda</taxon>
        <taxon>Hexapoda</taxon>
        <taxon>Insecta</taxon>
        <taxon>Pterygota</taxon>
        <taxon>Neoptera</taxon>
        <taxon>Endopterygota</taxon>
        <taxon>Lepidoptera</taxon>
        <taxon>Glossata</taxon>
        <taxon>Ditrysia</taxon>
        <taxon>Papilionoidea</taxon>
        <taxon>Nymphalidae</taxon>
        <taxon>Nymphalinae</taxon>
        <taxon>Euphydryas</taxon>
    </lineage>
</organism>
<feature type="domain" description="Cyclic nucleotide-binding" evidence="2">
    <location>
        <begin position="898"/>
        <end position="1000"/>
    </location>
</feature>
<protein>
    <recommendedName>
        <fullName evidence="2">Cyclic nucleotide-binding domain-containing protein</fullName>
    </recommendedName>
</protein>
<name>A0AAU9UF36_EUPED</name>
<dbReference type="SUPFAM" id="SSF51206">
    <property type="entry name" value="cAMP-binding domain-like"/>
    <property type="match status" value="4"/>
</dbReference>
<comment type="caution">
    <text evidence="3">The sequence shown here is derived from an EMBL/GenBank/DDBJ whole genome shotgun (WGS) entry which is preliminary data.</text>
</comment>
<feature type="transmembrane region" description="Helical" evidence="1">
    <location>
        <begin position="1221"/>
        <end position="1240"/>
    </location>
</feature>
<feature type="transmembrane region" description="Helical" evidence="1">
    <location>
        <begin position="1777"/>
        <end position="1800"/>
    </location>
</feature>
<keyword evidence="1" id="KW-0472">Membrane</keyword>
<dbReference type="PROSITE" id="PS50042">
    <property type="entry name" value="CNMP_BINDING_3"/>
    <property type="match status" value="4"/>
</dbReference>
<dbReference type="Proteomes" id="UP001153954">
    <property type="component" value="Unassembled WGS sequence"/>
</dbReference>
<feature type="transmembrane region" description="Helical" evidence="1">
    <location>
        <begin position="257"/>
        <end position="276"/>
    </location>
</feature>
<keyword evidence="1" id="KW-0812">Transmembrane</keyword>
<feature type="transmembrane region" description="Helical" evidence="1">
    <location>
        <begin position="617"/>
        <end position="639"/>
    </location>
</feature>
<dbReference type="SMART" id="SM00100">
    <property type="entry name" value="cNMP"/>
    <property type="match status" value="4"/>
</dbReference>
<feature type="transmembrane region" description="Helical" evidence="1">
    <location>
        <begin position="1154"/>
        <end position="1176"/>
    </location>
</feature>
<dbReference type="EMBL" id="CAKOGL010000016">
    <property type="protein sequence ID" value="CAH2096427.1"/>
    <property type="molecule type" value="Genomic_DNA"/>
</dbReference>
<evidence type="ECO:0000313" key="3">
    <source>
        <dbReference type="EMBL" id="CAH2096427.1"/>
    </source>
</evidence>
<dbReference type="GO" id="GO:0005249">
    <property type="term" value="F:voltage-gated potassium channel activity"/>
    <property type="evidence" value="ECO:0007669"/>
    <property type="project" value="TreeGrafter"/>
</dbReference>
<feature type="transmembrane region" description="Helical" evidence="1">
    <location>
        <begin position="171"/>
        <end position="196"/>
    </location>
</feature>
<feature type="transmembrane region" description="Helical" evidence="1">
    <location>
        <begin position="1113"/>
        <end position="1134"/>
    </location>
</feature>
<reference evidence="3" key="1">
    <citation type="submission" date="2022-03" db="EMBL/GenBank/DDBJ databases">
        <authorList>
            <person name="Tunstrom K."/>
        </authorList>
    </citation>
    <scope>NUCLEOTIDE SEQUENCE</scope>
</reference>
<gene>
    <name evidence="3" type="ORF">EEDITHA_LOCUS11770</name>
</gene>
<accession>A0AAU9UF36</accession>
<dbReference type="InterPro" id="IPR000595">
    <property type="entry name" value="cNMP-bd_dom"/>
</dbReference>
<feature type="transmembrane region" description="Helical" evidence="1">
    <location>
        <begin position="1312"/>
        <end position="1336"/>
    </location>
</feature>
<keyword evidence="1" id="KW-1133">Transmembrane helix</keyword>
<dbReference type="InterPro" id="IPR014710">
    <property type="entry name" value="RmlC-like_jellyroll"/>
</dbReference>
<dbReference type="InterPro" id="IPR018490">
    <property type="entry name" value="cNMP-bd_dom_sf"/>
</dbReference>
<feature type="transmembrane region" description="Helical" evidence="1">
    <location>
        <begin position="586"/>
        <end position="605"/>
    </location>
</feature>
<feature type="transmembrane region" description="Helical" evidence="1">
    <location>
        <begin position="1577"/>
        <end position="1595"/>
    </location>
</feature>
<dbReference type="GO" id="GO:0005886">
    <property type="term" value="C:plasma membrane"/>
    <property type="evidence" value="ECO:0007669"/>
    <property type="project" value="TreeGrafter"/>
</dbReference>
<feature type="transmembrane region" description="Helical" evidence="1">
    <location>
        <begin position="1820"/>
        <end position="1842"/>
    </location>
</feature>
<feature type="transmembrane region" description="Helical" evidence="1">
    <location>
        <begin position="1083"/>
        <end position="1101"/>
    </location>
</feature>
<feature type="domain" description="Cyclic nucleotide-binding" evidence="2">
    <location>
        <begin position="1425"/>
        <end position="1513"/>
    </location>
</feature>
<dbReference type="PANTHER" id="PTHR10217:SF435">
    <property type="entry name" value="POTASSIUM VOLTAGE-GATED CHANNEL PROTEIN EAG"/>
    <property type="match status" value="1"/>
</dbReference>
<feature type="domain" description="Cyclic nucleotide-binding" evidence="2">
    <location>
        <begin position="402"/>
        <end position="482"/>
    </location>
</feature>
<feature type="transmembrane region" description="Helical" evidence="1">
    <location>
        <begin position="712"/>
        <end position="734"/>
    </location>
</feature>
<evidence type="ECO:0000313" key="4">
    <source>
        <dbReference type="Proteomes" id="UP001153954"/>
    </source>
</evidence>
<feature type="transmembrane region" description="Helical" evidence="1">
    <location>
        <begin position="792"/>
        <end position="808"/>
    </location>
</feature>
<proteinExistence type="predicted"/>
<dbReference type="Gene3D" id="2.60.120.10">
    <property type="entry name" value="Jelly Rolls"/>
    <property type="match status" value="4"/>
</dbReference>
<dbReference type="PANTHER" id="PTHR10217">
    <property type="entry name" value="VOLTAGE AND LIGAND GATED POTASSIUM CHANNEL"/>
    <property type="match status" value="1"/>
</dbReference>
<keyword evidence="4" id="KW-1185">Reference proteome</keyword>
<dbReference type="Pfam" id="PF00027">
    <property type="entry name" value="cNMP_binding"/>
    <property type="match status" value="2"/>
</dbReference>
<feature type="domain" description="Cyclic nucleotide-binding" evidence="2">
    <location>
        <begin position="1920"/>
        <end position="2041"/>
    </location>
</feature>
<feature type="transmembrane region" description="Helical" evidence="1">
    <location>
        <begin position="1607"/>
        <end position="1625"/>
    </location>
</feature>
<dbReference type="CDD" id="cd00038">
    <property type="entry name" value="CAP_ED"/>
    <property type="match status" value="4"/>
</dbReference>
<dbReference type="GO" id="GO:0042391">
    <property type="term" value="P:regulation of membrane potential"/>
    <property type="evidence" value="ECO:0007669"/>
    <property type="project" value="TreeGrafter"/>
</dbReference>
<feature type="transmembrane region" description="Helical" evidence="1">
    <location>
        <begin position="1188"/>
        <end position="1209"/>
    </location>
</feature>
<dbReference type="InterPro" id="IPR050818">
    <property type="entry name" value="KCNH_animal-type"/>
</dbReference>
<feature type="transmembrane region" description="Helical" evidence="1">
    <location>
        <begin position="29"/>
        <end position="52"/>
    </location>
</feature>
<evidence type="ECO:0000256" key="1">
    <source>
        <dbReference type="SAM" id="Phobius"/>
    </source>
</evidence>
<evidence type="ECO:0000259" key="2">
    <source>
        <dbReference type="PROSITE" id="PS50042"/>
    </source>
</evidence>
<sequence length="2049" mass="239896">MLNLDYDATFDENNEEEDTEDTEIRWSNLLFLPFHPIFKGVVIIMVVIKTILGPVQSVYPIVYCWETMDVVPLWSFIKFLYLYCCDPIYGLDTFLHMLHRQVTEEAMRREYLPKSAFLLFLDILSLIPFHRIMAEDVCAPVTLWPNLLSFSEFLIIYRVADAFSLITTHKFIRIVCGFTIILGIGLNCLASFFLLLTAYGLCENCKDGNYDWQHYVIHKLNETDHCYSSYVYGLSVIFSYVVNKQYDEIKPSTLSEFIIISILAISGNILLTFIVFPKMVAEALLKFRRINVFYPQVKRVVEETKRRNPTSNAYKDVKHFYELMWIKRNGITMIPEVISELPRYLRIDIRQDLVWPVFYHSPTLRKTSSPFKRWLSEYVRIDFKLPDEKFFAGPHCHSHLCYLKSGIVQLFSTDDGSTPLISMTSGTIFGDINFLLPPLKRKVFVRCLTFCEVLYISRMDFLNSLHKYPEDRRMIMDLTKDRIKHAHTLYTCKQHVRGLDRTEDEGIAWVKRRWWEISEVVAKWKKKSLKKEGARFELPAEETAYHCAKYIGQLVLCSDIQLQMKSMFANVKFPWIFVPESTFGTIWKRIVIATVFCVLLLYPPYVTRNKIPKWFKFFQFWTDLIYVSDIIVSLLTSVVKGENVTDNFATVMFTRCKSTKFVLDVLSTIWIENLALICGVPKIYAACQFNRLIKIYVLFTKWDINKKPLYDVCYKIVLIQFSFAYIISYILFILDRKYPNLTTSYFFGEVFCKKEISDDKCDFERGHPLNVMLAWSLEFLFFEYLPNTLEDIYLAIFITYISFITYVYCKTNLVASLYLKYREICNYQYFVSNIKSHYKHHKIHPDLLKRLNRYLVCHWKYYNGMDVMHPNFLKNEPYDIYWKVHGEVAERVIHESRAFISADAALIRELAYKGKFMVLPKNSTIILFGLQCKNVSWIVQGSVVCEYPDENGNLVKKNYNPGELLTSFGVFFGTVSLRTLSASTECEILYIKTQDFKKILQRYPHEWAYIQDCVEEFSPSLDVMVNDYVEKHRNYHDTLRRQIFHARKSGVTIPIKSVKDSTSIQKPEIGNACLNPESSFVCYWMLFRAIVVPISIFTTAIQGGSGACFRMPFVILGEVCDVIALIDIIIKMFVGYYNDRGLLITSLPKVMKHYMSRGFIFDLIGCLPCHLIFNLFTTKTIGENDGMLVNTLSKFAHLYLLMGYFNYAADMPNVNFAYAMIFKWLVVSILAMMGSGHYFVTQCIDFEWNSKGNLESMSRRNHCWLPNYLHLAEKPTIYQLHMVYAESLNLAQCGFMRFNLGKFQIDREHLGVGFLLFLLGFMFWYVMCYSLTLLVLNYRGNTLFQHGVNQLRRFLKAERVDNKLIKRAVAHFRYWWLRTKGINIQNLMHERIGVIFRQDLSYYFFKKTVEATDSLLGGGSTVERDLASAATQIYFLPNEVIVREMDLTPYVFIVHRGNIMVKQNDEDVMLLSKGSIFGQLDKSTPRPLRISAVSTEYADLLQIPIKEFQDIIGDKGRKNIAKNPQAKDDYMCLKKAVLENPYNTVKYLLRRRKAIKLPWMKERLKAKSGTWYSRCLYFTWFIGPVAVAILTCILLTVPRGLLHTNVVLLYMFLILDIVHILHIIMDFYSTELVVIDENCVDVTIRWGILKKWQFYIDIISVISPIVGFIARGRIFTLPRLLRLRLLYDFHQHFCKGFESNFAPIVLKFTTALLLLHSMTCGWIHIACRSEEFPLEIPVIPSHVNASIDYSEWTSPSLRKEGCARLTRNYIENDKNTFSFLVPINWVADYIVAMLYIIIIYTHTEVDVVVALTLKQIYYKLYINFIIYPTEIWILSVAISAVYTKFRELYAYDYDVNILITSLRDSGLSPTLLQSVREYTKQLWQRQRGNWLPELAQQAPECLREDLLGSLYMHHLHTAPLFRDLPEYFNRQLVARLKRVVVFPGKYIVQEGDILSLMYFIHEGEVEKWYTDKNGERKLLSVLNTNGYFGLLPGLFPNTPFQFSYFSRTVVDLVFLRHRDWQDLLDGYPDVREKLFAAARQYKKDVQYYI</sequence>